<organism evidence="1 2">
    <name type="scientific">Undibacterium cyanobacteriorum</name>
    <dbReference type="NCBI Taxonomy" id="3073561"/>
    <lineage>
        <taxon>Bacteria</taxon>
        <taxon>Pseudomonadati</taxon>
        <taxon>Pseudomonadota</taxon>
        <taxon>Betaproteobacteria</taxon>
        <taxon>Burkholderiales</taxon>
        <taxon>Oxalobacteraceae</taxon>
        <taxon>Undibacterium</taxon>
    </lineage>
</organism>
<evidence type="ECO:0000313" key="1">
    <source>
        <dbReference type="EMBL" id="WMW81312.1"/>
    </source>
</evidence>
<gene>
    <name evidence="1" type="ORF">RF679_03275</name>
</gene>
<dbReference type="Proteomes" id="UP001181355">
    <property type="component" value="Chromosome"/>
</dbReference>
<accession>A0ABY9RLN6</accession>
<dbReference type="EMBL" id="CP133720">
    <property type="protein sequence ID" value="WMW81312.1"/>
    <property type="molecule type" value="Genomic_DNA"/>
</dbReference>
<protein>
    <submittedName>
        <fullName evidence="1">Uncharacterized protein</fullName>
    </submittedName>
</protein>
<dbReference type="RefSeq" id="WP_309482792.1">
    <property type="nucleotide sequence ID" value="NZ_CP133720.1"/>
</dbReference>
<sequence>MSDSEYRSLMLLFQVLVDDFRERHSELLTEENSPVKQVRKFEAKSLSQAKRSLMAGLSDFIEFSLDWSAARVASLDAACREKGIITFSE</sequence>
<name>A0ABY9RLN6_9BURK</name>
<proteinExistence type="predicted"/>
<evidence type="ECO:0000313" key="2">
    <source>
        <dbReference type="Proteomes" id="UP001181355"/>
    </source>
</evidence>
<keyword evidence="2" id="KW-1185">Reference proteome</keyword>
<reference evidence="1" key="1">
    <citation type="submission" date="2023-09" db="EMBL/GenBank/DDBJ databases">
        <title>Undibacterium sp. 20NA77.5 isolated from freshwater.</title>
        <authorList>
            <person name="Le V."/>
            <person name="Ko S.-R."/>
            <person name="Ahn C.-Y."/>
            <person name="Oh H.-M."/>
        </authorList>
    </citation>
    <scope>NUCLEOTIDE SEQUENCE</scope>
    <source>
        <strain evidence="1">20NA77.5</strain>
    </source>
</reference>